<dbReference type="InterPro" id="IPR013785">
    <property type="entry name" value="Aldolase_TIM"/>
</dbReference>
<evidence type="ECO:0000313" key="4">
    <source>
        <dbReference type="EMBL" id="QGR17864.1"/>
    </source>
</evidence>
<reference evidence="4 5" key="1">
    <citation type="submission" date="2019-10" db="EMBL/GenBank/DDBJ databases">
        <title>Genome Sequences from Six Type Strain Members of the Archaeal Family Sulfolobaceae: Acidianus ambivalens, Acidianus infernus, Metallosphaera prunae, Stygiolobus azoricus, Sulfolobus metallicus, and Sulfurisphaera ohwakuensis.</title>
        <authorList>
            <person name="Counts J.A."/>
            <person name="Kelly R.M."/>
        </authorList>
    </citation>
    <scope>NUCLEOTIDE SEQUENCE [LARGE SCALE GENOMIC DNA]</scope>
    <source>
        <strain evidence="4 5">TA-1</strain>
    </source>
</reference>
<dbReference type="GO" id="GO:0008840">
    <property type="term" value="F:4-hydroxy-tetrahydrodipicolinate synthase activity"/>
    <property type="evidence" value="ECO:0007669"/>
    <property type="project" value="UniProtKB-EC"/>
</dbReference>
<feature type="active site" description="Proton donor/acceptor" evidence="1">
    <location>
        <position position="128"/>
    </location>
</feature>
<dbReference type="SUPFAM" id="SSF51569">
    <property type="entry name" value="Aldolase"/>
    <property type="match status" value="1"/>
</dbReference>
<dbReference type="KEGG" id="soh:D1869_12285"/>
<sequence>MKGVIPAIVTPFKENEELDLDSLETYIQFLKRNGIEHFFVLGSTGEFNMLSFEEKAAFLKKLADITKNGIVNVTENSTYNALKLAKIVVDLGFEELASLPPLYHKPSEKGIVKYFEDLSRLGIPLNMYYYPQNSYQIAENTIEKLVEEGIIQGMKYTTNDLVSFKNLISLKEINKEFSLLIGNDELFLESYLAGGDGLVSAVANIAPELVVKEYELLKNGNLTEALKIQKMIEKINKAILIGDYPSTLKNGLKYRGIYVGKVRSPLQESVDGNSLIYGILKELGL</sequence>
<accession>A0A650CJ27</accession>
<dbReference type="EMBL" id="JACHFY010000009">
    <property type="protein sequence ID" value="MBB5253981.1"/>
    <property type="molecule type" value="Genomic_DNA"/>
</dbReference>
<evidence type="ECO:0000256" key="2">
    <source>
        <dbReference type="PIRSR" id="PIRSR001365-2"/>
    </source>
</evidence>
<dbReference type="SMART" id="SM01130">
    <property type="entry name" value="DHDPS"/>
    <property type="match status" value="1"/>
</dbReference>
<dbReference type="EC" id="4.3.3.7" evidence="3"/>
<dbReference type="EMBL" id="CP045484">
    <property type="protein sequence ID" value="QGR17864.1"/>
    <property type="molecule type" value="Genomic_DNA"/>
</dbReference>
<dbReference type="RefSeq" id="WP_156015333.1">
    <property type="nucleotide sequence ID" value="NZ_AP031374.1"/>
</dbReference>
<feature type="binding site" evidence="2">
    <location>
        <position position="44"/>
    </location>
    <ligand>
        <name>pyruvate</name>
        <dbReference type="ChEBI" id="CHEBI:15361"/>
    </ligand>
</feature>
<dbReference type="PANTHER" id="PTHR42849">
    <property type="entry name" value="N-ACETYLNEURAMINATE LYASE"/>
    <property type="match status" value="1"/>
</dbReference>
<dbReference type="Proteomes" id="UP000427373">
    <property type="component" value="Chromosome"/>
</dbReference>
<evidence type="ECO:0000313" key="6">
    <source>
        <dbReference type="Proteomes" id="UP000582213"/>
    </source>
</evidence>
<organism evidence="4 5">
    <name type="scientific">Sulfurisphaera ohwakuensis</name>
    <dbReference type="NCBI Taxonomy" id="69656"/>
    <lineage>
        <taxon>Archaea</taxon>
        <taxon>Thermoproteota</taxon>
        <taxon>Thermoprotei</taxon>
        <taxon>Sulfolobales</taxon>
        <taxon>Sulfolobaceae</taxon>
        <taxon>Sulfurisphaera</taxon>
    </lineage>
</organism>
<dbReference type="InterPro" id="IPR002220">
    <property type="entry name" value="DapA-like"/>
</dbReference>
<dbReference type="GO" id="GO:0008747">
    <property type="term" value="F:N-acetylneuraminate lyase activity"/>
    <property type="evidence" value="ECO:0007669"/>
    <property type="project" value="TreeGrafter"/>
</dbReference>
<evidence type="ECO:0000313" key="5">
    <source>
        <dbReference type="Proteomes" id="UP000427373"/>
    </source>
</evidence>
<proteinExistence type="predicted"/>
<reference evidence="3 6" key="2">
    <citation type="submission" date="2020-08" db="EMBL/GenBank/DDBJ databases">
        <title>Genomic Encyclopedia of Type Strains, Phase IV (KMG-IV): sequencing the most valuable type-strain genomes for metagenomic binning, comparative biology and taxonomic classification.</title>
        <authorList>
            <person name="Goeker M."/>
        </authorList>
    </citation>
    <scope>NUCLEOTIDE SEQUENCE [LARGE SCALE GENOMIC DNA]</scope>
    <source>
        <strain evidence="3 6">DSM 12421</strain>
    </source>
</reference>
<dbReference type="PRINTS" id="PR00146">
    <property type="entry name" value="DHPICSNTHASE"/>
</dbReference>
<dbReference type="GO" id="GO:0008675">
    <property type="term" value="F:2-dehydro-3-deoxy-phosphogluconate aldolase activity"/>
    <property type="evidence" value="ECO:0007669"/>
    <property type="project" value="UniProtKB-ARBA"/>
</dbReference>
<dbReference type="AlphaFoldDB" id="A0A650CJ27"/>
<dbReference type="Proteomes" id="UP000582213">
    <property type="component" value="Unassembled WGS sequence"/>
</dbReference>
<evidence type="ECO:0000256" key="1">
    <source>
        <dbReference type="PIRSR" id="PIRSR001365-1"/>
    </source>
</evidence>
<feature type="binding site" evidence="2">
    <location>
        <position position="199"/>
    </location>
    <ligand>
        <name>pyruvate</name>
        <dbReference type="ChEBI" id="CHEBI:15361"/>
    </ligand>
</feature>
<dbReference type="PANTHER" id="PTHR42849:SF1">
    <property type="entry name" value="N-ACETYLNEURAMINATE LYASE"/>
    <property type="match status" value="1"/>
</dbReference>
<dbReference type="GO" id="GO:0005829">
    <property type="term" value="C:cytosol"/>
    <property type="evidence" value="ECO:0007669"/>
    <property type="project" value="TreeGrafter"/>
</dbReference>
<dbReference type="GO" id="GO:0019262">
    <property type="term" value="P:N-acetylneuraminate catabolic process"/>
    <property type="evidence" value="ECO:0007669"/>
    <property type="project" value="TreeGrafter"/>
</dbReference>
<dbReference type="Pfam" id="PF00701">
    <property type="entry name" value="DHDPS"/>
    <property type="match status" value="1"/>
</dbReference>
<dbReference type="CDD" id="cd00408">
    <property type="entry name" value="DHDPS-like"/>
    <property type="match status" value="1"/>
</dbReference>
<name>A0A650CJ27_SULOH</name>
<keyword evidence="3" id="KW-0456">Lyase</keyword>
<dbReference type="GeneID" id="95644463"/>
<feature type="active site" description="Schiff-base intermediate with substrate" evidence="1">
    <location>
        <position position="155"/>
    </location>
</feature>
<gene>
    <name evidence="4" type="ORF">D1869_12285</name>
    <name evidence="3" type="ORF">HNQ62_001752</name>
</gene>
<keyword evidence="5" id="KW-1185">Reference proteome</keyword>
<dbReference type="Gene3D" id="3.20.20.70">
    <property type="entry name" value="Aldolase class I"/>
    <property type="match status" value="1"/>
</dbReference>
<dbReference type="OrthoDB" id="33636at2157"/>
<dbReference type="PIRSF" id="PIRSF001365">
    <property type="entry name" value="DHDPS"/>
    <property type="match status" value="1"/>
</dbReference>
<evidence type="ECO:0000313" key="3">
    <source>
        <dbReference type="EMBL" id="MBB5253981.1"/>
    </source>
</evidence>
<protein>
    <submittedName>
        <fullName evidence="3">4-hydroxy-tetrahydrodipicolinate synthase</fullName>
        <ecNumber evidence="3">4.3.3.7</ecNumber>
    </submittedName>
    <submittedName>
        <fullName evidence="4">Dihydrodipicolinate synthase family protein</fullName>
    </submittedName>
</protein>